<comment type="caution">
    <text evidence="1">The sequence shown here is derived from an EMBL/GenBank/DDBJ whole genome shotgun (WGS) entry which is preliminary data.</text>
</comment>
<dbReference type="Proteomes" id="UP000478546">
    <property type="component" value="Unassembled WGS sequence"/>
</dbReference>
<dbReference type="PROSITE" id="PS51257">
    <property type="entry name" value="PROKAR_LIPOPROTEIN"/>
    <property type="match status" value="1"/>
</dbReference>
<sequence>MRTIIIISIFSLSLFGCSEGYPELGKGYKIVGEGGYTTAVVNNQNTIVVSEYILDYATDSTFVLIAQSPPDSLPEMKFFYYSDNDRKEIAANKNVFRQYWIINKKENDYYSYDSTNQVARYSNVYGPYNRSQYYEQCINLNVPKNLKLKND</sequence>
<reference evidence="1 2" key="1">
    <citation type="submission" date="2020-01" db="EMBL/GenBank/DDBJ databases">
        <authorList>
            <person name="Kim M.K."/>
        </authorList>
    </citation>
    <scope>NUCLEOTIDE SEQUENCE [LARGE SCALE GENOMIC DNA]</scope>
    <source>
        <strain evidence="1 2">BT213</strain>
    </source>
</reference>
<dbReference type="AlphaFoldDB" id="A0A6B2H466"/>
<dbReference type="RefSeq" id="WP_162345466.1">
    <property type="nucleotide sequence ID" value="NZ_JAAEAA010000005.1"/>
</dbReference>
<evidence type="ECO:0008006" key="3">
    <source>
        <dbReference type="Google" id="ProtNLM"/>
    </source>
</evidence>
<keyword evidence="2" id="KW-1185">Reference proteome</keyword>
<organism evidence="1 2">
    <name type="scientific">Pontibacter fetidus</name>
    <dbReference type="NCBI Taxonomy" id="2700082"/>
    <lineage>
        <taxon>Bacteria</taxon>
        <taxon>Pseudomonadati</taxon>
        <taxon>Bacteroidota</taxon>
        <taxon>Cytophagia</taxon>
        <taxon>Cytophagales</taxon>
        <taxon>Hymenobacteraceae</taxon>
        <taxon>Pontibacter</taxon>
    </lineage>
</organism>
<evidence type="ECO:0000313" key="1">
    <source>
        <dbReference type="EMBL" id="NDK55416.1"/>
    </source>
</evidence>
<protein>
    <recommendedName>
        <fullName evidence="3">DUF3997 domain-containing protein</fullName>
    </recommendedName>
</protein>
<dbReference type="EMBL" id="JAAEAA010000005">
    <property type="protein sequence ID" value="NDK55416.1"/>
    <property type="molecule type" value="Genomic_DNA"/>
</dbReference>
<proteinExistence type="predicted"/>
<evidence type="ECO:0000313" key="2">
    <source>
        <dbReference type="Proteomes" id="UP000478546"/>
    </source>
</evidence>
<accession>A0A6B2H466</accession>
<name>A0A6B2H466_9BACT</name>
<gene>
    <name evidence="1" type="ORF">GWO68_05765</name>
</gene>